<keyword evidence="2" id="KW-1185">Reference proteome</keyword>
<gene>
    <name evidence="1" type="ORF">ACFO8L_07080</name>
</gene>
<dbReference type="EMBL" id="JBHSFN010000003">
    <property type="protein sequence ID" value="MFC4585827.1"/>
    <property type="molecule type" value="Genomic_DNA"/>
</dbReference>
<evidence type="ECO:0000313" key="2">
    <source>
        <dbReference type="Proteomes" id="UP001595891"/>
    </source>
</evidence>
<protein>
    <submittedName>
        <fullName evidence="1">Uncharacterized protein</fullName>
    </submittedName>
</protein>
<comment type="caution">
    <text evidence="1">The sequence shown here is derived from an EMBL/GenBank/DDBJ whole genome shotgun (WGS) entry which is preliminary data.</text>
</comment>
<reference evidence="2" key="1">
    <citation type="journal article" date="2019" name="Int. J. Syst. Evol. Microbiol.">
        <title>The Global Catalogue of Microorganisms (GCM) 10K type strain sequencing project: providing services to taxonomists for standard genome sequencing and annotation.</title>
        <authorList>
            <consortium name="The Broad Institute Genomics Platform"/>
            <consortium name="The Broad Institute Genome Sequencing Center for Infectious Disease"/>
            <person name="Wu L."/>
            <person name="Ma J."/>
        </authorList>
    </citation>
    <scope>NUCLEOTIDE SEQUENCE [LARGE SCALE GENOMIC DNA]</scope>
    <source>
        <strain evidence="2">CCUG 49560</strain>
    </source>
</reference>
<evidence type="ECO:0000313" key="1">
    <source>
        <dbReference type="EMBL" id="MFC4585827.1"/>
    </source>
</evidence>
<accession>A0ABV9E8G6</accession>
<dbReference type="RefSeq" id="WP_262841189.1">
    <property type="nucleotide sequence ID" value="NZ_JANZYP010000004.1"/>
</dbReference>
<name>A0ABV9E8G6_9ACTN</name>
<proteinExistence type="predicted"/>
<organism evidence="1 2">
    <name type="scientific">Sphaerisporangium corydalis</name>
    <dbReference type="NCBI Taxonomy" id="1441875"/>
    <lineage>
        <taxon>Bacteria</taxon>
        <taxon>Bacillati</taxon>
        <taxon>Actinomycetota</taxon>
        <taxon>Actinomycetes</taxon>
        <taxon>Streptosporangiales</taxon>
        <taxon>Streptosporangiaceae</taxon>
        <taxon>Sphaerisporangium</taxon>
    </lineage>
</organism>
<sequence>MMIRRGSRDRATPGAGEPSAIRAAGHLVRVGILEIRTMAVTRQVLAVGEDADPESPYETEFSARINMIADVCHELTAALLEEDPAIREEIASAALAYRWSVSIPEARRWITSRLAQLDGDHTRFLT</sequence>
<dbReference type="Proteomes" id="UP001595891">
    <property type="component" value="Unassembled WGS sequence"/>
</dbReference>